<evidence type="ECO:0000256" key="2">
    <source>
        <dbReference type="ARBA" id="ARBA00023125"/>
    </source>
</evidence>
<name>A0ABQ1L2Q6_9RHOB</name>
<evidence type="ECO:0000256" key="3">
    <source>
        <dbReference type="ARBA" id="ARBA00023163"/>
    </source>
</evidence>
<accession>A0ABQ1L2Q6</accession>
<evidence type="ECO:0000313" key="5">
    <source>
        <dbReference type="EMBL" id="GGC13338.1"/>
    </source>
</evidence>
<dbReference type="PROSITE" id="PS50943">
    <property type="entry name" value="HTH_CROC1"/>
    <property type="match status" value="1"/>
</dbReference>
<feature type="domain" description="HTH cro/C1-type" evidence="4">
    <location>
        <begin position="11"/>
        <end position="65"/>
    </location>
</feature>
<evidence type="ECO:0000256" key="1">
    <source>
        <dbReference type="ARBA" id="ARBA00023015"/>
    </source>
</evidence>
<dbReference type="Gene3D" id="1.10.260.40">
    <property type="entry name" value="lambda repressor-like DNA-binding domains"/>
    <property type="match status" value="1"/>
</dbReference>
<protein>
    <submittedName>
        <fullName evidence="5">XRE family transcriptional regulator</fullName>
    </submittedName>
</protein>
<dbReference type="SMART" id="SM00530">
    <property type="entry name" value="HTH_XRE"/>
    <property type="match status" value="1"/>
</dbReference>
<dbReference type="InterPro" id="IPR050807">
    <property type="entry name" value="TransReg_Diox_bact_type"/>
</dbReference>
<dbReference type="PANTHER" id="PTHR46797">
    <property type="entry name" value="HTH-TYPE TRANSCRIPTIONAL REGULATOR"/>
    <property type="match status" value="1"/>
</dbReference>
<evidence type="ECO:0000259" key="4">
    <source>
        <dbReference type="PROSITE" id="PS50943"/>
    </source>
</evidence>
<dbReference type="Pfam" id="PF01381">
    <property type="entry name" value="HTH_3"/>
    <property type="match status" value="1"/>
</dbReference>
<dbReference type="Proteomes" id="UP000645462">
    <property type="component" value="Unassembled WGS sequence"/>
</dbReference>
<dbReference type="SUPFAM" id="SSF47413">
    <property type="entry name" value="lambda repressor-like DNA-binding domains"/>
    <property type="match status" value="1"/>
</dbReference>
<dbReference type="Pfam" id="PF09856">
    <property type="entry name" value="ScfRs"/>
    <property type="match status" value="1"/>
</dbReference>
<dbReference type="RefSeq" id="WP_188483103.1">
    <property type="nucleotide sequence ID" value="NZ_BMFC01000010.1"/>
</dbReference>
<dbReference type="PANTHER" id="PTHR46797:SF23">
    <property type="entry name" value="HTH-TYPE TRANSCRIPTIONAL REGULATOR SUTR"/>
    <property type="match status" value="1"/>
</dbReference>
<comment type="caution">
    <text evidence="5">The sequence shown here is derived from an EMBL/GenBank/DDBJ whole genome shotgun (WGS) entry which is preliminary data.</text>
</comment>
<proteinExistence type="predicted"/>
<sequence>MPRDTLTGSRIRERRVMTGLKQSELAKRADISPSYLNLIEHNRRRIGGKLLVDIAHALGVEPGSLTEGAETALLANLREAATSAEMPEAELARVEEFAGRFPGWAGLLADSQRKIETLQHSVEALTDRLTHDPHLAASLHEMLSTVTAIRSAASILAEPGVIEPEWQRRFNRNIYEDSARLADTSRSLAQYLEESDSEASETNAPQDELDAVFQKVGFHLPALETPQADVDTVAADLGQGLSQAAKWLLQRTLVRYRTDARRMPLSDCADAVAASGSDPFALAARFGCDLASAMRRLAHLPEDILPDPVGLAICDGSGVTTFRKPLPEFPLPRLGAGCALWPLYRALARPMMVHVAVMQQSARAAARHRGFAISQPIGQAVAGEDVLFESHMLIVPEPKRDTSETVRRVGLTCRICPHPDCDARREPSIMVASAPRKL</sequence>
<gene>
    <name evidence="5" type="ORF">GCM10011363_32500</name>
</gene>
<dbReference type="InterPro" id="IPR018653">
    <property type="entry name" value="ScfR_C"/>
</dbReference>
<keyword evidence="3" id="KW-0804">Transcription</keyword>
<dbReference type="InterPro" id="IPR001387">
    <property type="entry name" value="Cro/C1-type_HTH"/>
</dbReference>
<dbReference type="CDD" id="cd00093">
    <property type="entry name" value="HTH_XRE"/>
    <property type="match status" value="1"/>
</dbReference>
<keyword evidence="6" id="KW-1185">Reference proteome</keyword>
<dbReference type="InterPro" id="IPR010982">
    <property type="entry name" value="Lambda_DNA-bd_dom_sf"/>
</dbReference>
<keyword evidence="2" id="KW-0238">DNA-binding</keyword>
<reference evidence="6" key="1">
    <citation type="journal article" date="2019" name="Int. J. Syst. Evol. Microbiol.">
        <title>The Global Catalogue of Microorganisms (GCM) 10K type strain sequencing project: providing services to taxonomists for standard genome sequencing and annotation.</title>
        <authorList>
            <consortium name="The Broad Institute Genomics Platform"/>
            <consortium name="The Broad Institute Genome Sequencing Center for Infectious Disease"/>
            <person name="Wu L."/>
            <person name="Ma J."/>
        </authorList>
    </citation>
    <scope>NUCLEOTIDE SEQUENCE [LARGE SCALE GENOMIC DNA]</scope>
    <source>
        <strain evidence="6">CGMCC 1.12478</strain>
    </source>
</reference>
<keyword evidence="1" id="KW-0805">Transcription regulation</keyword>
<dbReference type="EMBL" id="BMFC01000010">
    <property type="protein sequence ID" value="GGC13338.1"/>
    <property type="molecule type" value="Genomic_DNA"/>
</dbReference>
<evidence type="ECO:0000313" key="6">
    <source>
        <dbReference type="Proteomes" id="UP000645462"/>
    </source>
</evidence>
<organism evidence="5 6">
    <name type="scientific">Marivita lacus</name>
    <dbReference type="NCBI Taxonomy" id="1323742"/>
    <lineage>
        <taxon>Bacteria</taxon>
        <taxon>Pseudomonadati</taxon>
        <taxon>Pseudomonadota</taxon>
        <taxon>Alphaproteobacteria</taxon>
        <taxon>Rhodobacterales</taxon>
        <taxon>Roseobacteraceae</taxon>
        <taxon>Marivita</taxon>
    </lineage>
</organism>